<evidence type="ECO:0000256" key="9">
    <source>
        <dbReference type="ARBA" id="ARBA00048679"/>
    </source>
</evidence>
<dbReference type="FunFam" id="1.10.510.10:FF:000340">
    <property type="entry name" value="Serine threonine protein kinase"/>
    <property type="match status" value="1"/>
</dbReference>
<dbReference type="SUPFAM" id="SSF56112">
    <property type="entry name" value="Protein kinase-like (PK-like)"/>
    <property type="match status" value="1"/>
</dbReference>
<feature type="domain" description="Protein kinase" evidence="11">
    <location>
        <begin position="599"/>
        <end position="968"/>
    </location>
</feature>
<evidence type="ECO:0000256" key="5">
    <source>
        <dbReference type="ARBA" id="ARBA00022741"/>
    </source>
</evidence>
<dbReference type="CDD" id="cd00130">
    <property type="entry name" value="PAS"/>
    <property type="match status" value="1"/>
</dbReference>
<dbReference type="GO" id="GO:0005524">
    <property type="term" value="F:ATP binding"/>
    <property type="evidence" value="ECO:0007669"/>
    <property type="project" value="UniProtKB-KW"/>
</dbReference>
<reference evidence="14 15" key="1">
    <citation type="journal article" date="2023" name="G3 (Bethesda)">
        <title>A high-quality reference genome for the fission yeast Schizosaccharomyces osmophilus.</title>
        <authorList>
            <person name="Jia G.S."/>
            <person name="Zhang W.C."/>
            <person name="Liang Y."/>
            <person name="Liu X.H."/>
            <person name="Rhind N."/>
            <person name="Pidoux A."/>
            <person name="Brysch-Herzberg M."/>
            <person name="Du L.L."/>
        </authorList>
    </citation>
    <scope>NUCLEOTIDE SEQUENCE [LARGE SCALE GENOMIC DNA]</scope>
    <source>
        <strain evidence="14 15">CBS 15793</strain>
    </source>
</reference>
<dbReference type="RefSeq" id="XP_056037378.1">
    <property type="nucleotide sequence ID" value="XM_056181763.1"/>
</dbReference>
<gene>
    <name evidence="14" type="primary">cek1</name>
    <name evidence="14" type="ORF">SOMG_02972</name>
</gene>
<keyword evidence="4" id="KW-0808">Transferase</keyword>
<dbReference type="Gene3D" id="1.10.510.10">
    <property type="entry name" value="Transferase(Phosphotransferase) domain 1"/>
    <property type="match status" value="2"/>
</dbReference>
<dbReference type="InterPro" id="IPR000719">
    <property type="entry name" value="Prot_kinase_dom"/>
</dbReference>
<proteinExistence type="predicted"/>
<dbReference type="PROSITE" id="PS50112">
    <property type="entry name" value="PAS"/>
    <property type="match status" value="1"/>
</dbReference>
<protein>
    <recommendedName>
        <fullName evidence="1">non-specific serine/threonine protein kinase</fullName>
        <ecNumber evidence="1">2.7.11.1</ecNumber>
    </recommendedName>
</protein>
<evidence type="ECO:0000256" key="3">
    <source>
        <dbReference type="ARBA" id="ARBA00022553"/>
    </source>
</evidence>
<dbReference type="AlphaFoldDB" id="A0AAE9WC61"/>
<dbReference type="Proteomes" id="UP001212411">
    <property type="component" value="Chromosome 2"/>
</dbReference>
<dbReference type="GeneID" id="80876452"/>
<comment type="catalytic activity">
    <reaction evidence="8">
        <text>L-threonyl-[protein] + ATP = O-phospho-L-threonyl-[protein] + ADP + H(+)</text>
        <dbReference type="Rhea" id="RHEA:46608"/>
        <dbReference type="Rhea" id="RHEA-COMP:11060"/>
        <dbReference type="Rhea" id="RHEA-COMP:11605"/>
        <dbReference type="ChEBI" id="CHEBI:15378"/>
        <dbReference type="ChEBI" id="CHEBI:30013"/>
        <dbReference type="ChEBI" id="CHEBI:30616"/>
        <dbReference type="ChEBI" id="CHEBI:61977"/>
        <dbReference type="ChEBI" id="CHEBI:456216"/>
        <dbReference type="EC" id="2.7.11.1"/>
    </reaction>
</comment>
<dbReference type="InterPro" id="IPR000014">
    <property type="entry name" value="PAS"/>
</dbReference>
<dbReference type="InterPro" id="IPR011009">
    <property type="entry name" value="Kinase-like_dom_sf"/>
</dbReference>
<dbReference type="InterPro" id="IPR000961">
    <property type="entry name" value="AGC-kinase_C"/>
</dbReference>
<evidence type="ECO:0000256" key="4">
    <source>
        <dbReference type="ARBA" id="ARBA00022679"/>
    </source>
</evidence>
<keyword evidence="3" id="KW-0597">Phosphoprotein</keyword>
<evidence type="ECO:0000313" key="15">
    <source>
        <dbReference type="Proteomes" id="UP001212411"/>
    </source>
</evidence>
<dbReference type="GO" id="GO:0035556">
    <property type="term" value="P:intracellular signal transduction"/>
    <property type="evidence" value="ECO:0007669"/>
    <property type="project" value="TreeGrafter"/>
</dbReference>
<dbReference type="KEGG" id="som:SOMG_02972"/>
<dbReference type="SMART" id="SM00220">
    <property type="entry name" value="S_TKc"/>
    <property type="match status" value="1"/>
</dbReference>
<dbReference type="CDD" id="cd05611">
    <property type="entry name" value="STKc_Rim15_like"/>
    <property type="match status" value="1"/>
</dbReference>
<dbReference type="GO" id="GO:0004674">
    <property type="term" value="F:protein serine/threonine kinase activity"/>
    <property type="evidence" value="ECO:0007669"/>
    <property type="project" value="UniProtKB-KW"/>
</dbReference>
<feature type="compositionally biased region" description="Polar residues" evidence="10">
    <location>
        <begin position="13"/>
        <end position="25"/>
    </location>
</feature>
<evidence type="ECO:0000256" key="8">
    <source>
        <dbReference type="ARBA" id="ARBA00047899"/>
    </source>
</evidence>
<evidence type="ECO:0000259" key="12">
    <source>
        <dbReference type="PROSITE" id="PS50112"/>
    </source>
</evidence>
<evidence type="ECO:0000256" key="7">
    <source>
        <dbReference type="ARBA" id="ARBA00022840"/>
    </source>
</evidence>
<feature type="domain" description="PAS" evidence="12">
    <location>
        <begin position="46"/>
        <end position="100"/>
    </location>
</feature>
<keyword evidence="6 14" id="KW-0418">Kinase</keyword>
<feature type="domain" description="AGC-kinase C-terminal" evidence="13">
    <location>
        <begin position="969"/>
        <end position="1070"/>
    </location>
</feature>
<dbReference type="PROSITE" id="PS00108">
    <property type="entry name" value="PROTEIN_KINASE_ST"/>
    <property type="match status" value="1"/>
</dbReference>
<evidence type="ECO:0000259" key="13">
    <source>
        <dbReference type="PROSITE" id="PS51285"/>
    </source>
</evidence>
<feature type="compositionally biased region" description="Polar residues" evidence="10">
    <location>
        <begin position="1124"/>
        <end position="1139"/>
    </location>
</feature>
<evidence type="ECO:0000313" key="14">
    <source>
        <dbReference type="EMBL" id="WBW73135.1"/>
    </source>
</evidence>
<dbReference type="SMART" id="SM00133">
    <property type="entry name" value="S_TK_X"/>
    <property type="match status" value="1"/>
</dbReference>
<dbReference type="Pfam" id="PF00069">
    <property type="entry name" value="Pkinase"/>
    <property type="match status" value="2"/>
</dbReference>
<name>A0AAE9WC61_9SCHI</name>
<dbReference type="GO" id="GO:1901992">
    <property type="term" value="P:positive regulation of mitotic cell cycle phase transition"/>
    <property type="evidence" value="ECO:0007669"/>
    <property type="project" value="UniProtKB-ARBA"/>
</dbReference>
<dbReference type="InterPro" id="IPR050236">
    <property type="entry name" value="Ser_Thr_kinase_AGC"/>
</dbReference>
<dbReference type="GO" id="GO:0005634">
    <property type="term" value="C:nucleus"/>
    <property type="evidence" value="ECO:0007669"/>
    <property type="project" value="TreeGrafter"/>
</dbReference>
<dbReference type="GO" id="GO:0005737">
    <property type="term" value="C:cytoplasm"/>
    <property type="evidence" value="ECO:0007669"/>
    <property type="project" value="TreeGrafter"/>
</dbReference>
<dbReference type="SUPFAM" id="SSF55785">
    <property type="entry name" value="PYP-like sensor domain (PAS domain)"/>
    <property type="match status" value="1"/>
</dbReference>
<dbReference type="PANTHER" id="PTHR24356">
    <property type="entry name" value="SERINE/THREONINE-PROTEIN KINASE"/>
    <property type="match status" value="1"/>
</dbReference>
<feature type="region of interest" description="Disordered" evidence="10">
    <location>
        <begin position="559"/>
        <end position="580"/>
    </location>
</feature>
<dbReference type="PROSITE" id="PS51285">
    <property type="entry name" value="AGC_KINASE_CTER"/>
    <property type="match status" value="1"/>
</dbReference>
<comment type="catalytic activity">
    <reaction evidence="9">
        <text>L-seryl-[protein] + ATP = O-phospho-L-seryl-[protein] + ADP + H(+)</text>
        <dbReference type="Rhea" id="RHEA:17989"/>
        <dbReference type="Rhea" id="RHEA-COMP:9863"/>
        <dbReference type="Rhea" id="RHEA-COMP:11604"/>
        <dbReference type="ChEBI" id="CHEBI:15378"/>
        <dbReference type="ChEBI" id="CHEBI:29999"/>
        <dbReference type="ChEBI" id="CHEBI:30616"/>
        <dbReference type="ChEBI" id="CHEBI:83421"/>
        <dbReference type="ChEBI" id="CHEBI:456216"/>
        <dbReference type="EC" id="2.7.11.1"/>
    </reaction>
</comment>
<evidence type="ECO:0000259" key="11">
    <source>
        <dbReference type="PROSITE" id="PS50011"/>
    </source>
</evidence>
<keyword evidence="7" id="KW-0067">ATP-binding</keyword>
<dbReference type="EC" id="2.7.11.1" evidence="1"/>
<feature type="region of interest" description="Disordered" evidence="10">
    <location>
        <begin position="1"/>
        <end position="25"/>
    </location>
</feature>
<organism evidence="14 15">
    <name type="scientific">Schizosaccharomyces osmophilus</name>
    <dbReference type="NCBI Taxonomy" id="2545709"/>
    <lineage>
        <taxon>Eukaryota</taxon>
        <taxon>Fungi</taxon>
        <taxon>Dikarya</taxon>
        <taxon>Ascomycota</taxon>
        <taxon>Taphrinomycotina</taxon>
        <taxon>Schizosaccharomycetes</taxon>
        <taxon>Schizosaccharomycetales</taxon>
        <taxon>Schizosaccharomycetaceae</taxon>
        <taxon>Schizosaccharomyces</taxon>
    </lineage>
</organism>
<dbReference type="PANTHER" id="PTHR24356:SF413">
    <property type="entry name" value="SERINE_THREONINE-PROTEIN KINASE CEK1-RELATED"/>
    <property type="match status" value="1"/>
</dbReference>
<evidence type="ECO:0000256" key="1">
    <source>
        <dbReference type="ARBA" id="ARBA00012513"/>
    </source>
</evidence>
<sequence>MKPITARGRPESPNDSQQASNEQQGWSMASLTNGNFFEHSHHPVSFELDLSGNFQYVSDNSPDLLNVPQDQVVGHSVKDFLGKTGLEAFVKAAKCLLEDDSHSYHIRLKHPSKNSLTQHSHAPNHTSPLTYEDNDIPLEQFDAVGILIRNCHTNTPDHTMWVAHPVNNSTVDSKSFAHNILEVIGLSSGLLDQYLSSLRESFYKTGNLQFLPHPRPEFCQICERNIQSWFFEVHSKLCLITSTFESIVQSAQDSLLYFRSTLLQIQDQLLEKPYLIPLYKDEALILYPNYDTSSLSVPKDIKKESSVSLLSAFLNQITYYLNLVIGISIPPVKVIVNFDNVDSLRLQSPISEVSIDELQNFTPSLQNCSQAVINLWRDLRTAFDTKVIGITRLKNAVYYSERIRLEVDYHVQEVIDNVVSELLSFQNSQYVEGLTLDAPSVSLPGTVENTVKVMNPQFKQDNDFLPDSDSNSDLSRSSSCSLLTQSHPYCLSNGSDCGSAQMNEFPDMQLSLQRLKVTDPCCSDHKSENSRFLSPNSSPRFLASDASVHGLSLNARTSLNSRGRSKNLSEKDLRLPSPSPRVHTILPSAAHSNPSINDYKILKPISKGAFGSVYLAQKRTTGDYFAVKILKKSDMIAKNQVVNVRAERAILMAQGEIPFVAKLYYTFQSRDYLYLVMEYLNGGDCGSLLKTMGILELDWIHKYLAEIVLCLGALHNREIVHRDIKPDNLLIAQSGHLKLTDFGLSRVGYLKRQNRSDSESSFAPNLAECPGSLSDLSLSTASSYIDTHSAGTVDSTKRPTLNERLLSLDGTSIRLASQSFSLENGPEELLAARKSNNAVSNDKNRAQAIDSPKTQPFLENRDSFKRFIGTPDYIAPEVILGNPGIKASDWWSVGCVLFEFLFGYPPFNADTPTEIFKNILARKIAWPDNTNFLDLGDAVDLINRLLCMEPSERLGAKGVEEVKSHPFFRGVSWDNVVNEEPPFVPKPFAPDDTIYFDPRGLDEFDYNNHYTELSEHIPLKEPEPESVASSVPQHLKPGARMNRIRSNTIDSPPEFGSFSYRNLDVLDKANRSTIQKLKKERESQTSKDHVEDVNDCMANRTPDSFLSAHTSRRASVAGMETPVGAQSRSEFSLDTNSTESAKKLDHKKLVAYFTSLQLNEQEDP</sequence>
<evidence type="ECO:0000256" key="6">
    <source>
        <dbReference type="ARBA" id="ARBA00022777"/>
    </source>
</evidence>
<keyword evidence="5" id="KW-0547">Nucleotide-binding</keyword>
<dbReference type="PROSITE" id="PS50011">
    <property type="entry name" value="PROTEIN_KINASE_DOM"/>
    <property type="match status" value="1"/>
</dbReference>
<dbReference type="InterPro" id="IPR035965">
    <property type="entry name" value="PAS-like_dom_sf"/>
</dbReference>
<keyword evidence="2 14" id="KW-0723">Serine/threonine-protein kinase</keyword>
<keyword evidence="15" id="KW-1185">Reference proteome</keyword>
<feature type="region of interest" description="Disordered" evidence="10">
    <location>
        <begin position="1112"/>
        <end position="1140"/>
    </location>
</feature>
<accession>A0AAE9WC61</accession>
<dbReference type="Gene3D" id="3.30.200.20">
    <property type="entry name" value="Phosphorylase Kinase, domain 1"/>
    <property type="match status" value="2"/>
</dbReference>
<evidence type="ECO:0000256" key="2">
    <source>
        <dbReference type="ARBA" id="ARBA00022527"/>
    </source>
</evidence>
<evidence type="ECO:0000256" key="10">
    <source>
        <dbReference type="SAM" id="MobiDB-lite"/>
    </source>
</evidence>
<dbReference type="InterPro" id="IPR008271">
    <property type="entry name" value="Ser/Thr_kinase_AS"/>
</dbReference>
<dbReference type="FunFam" id="3.30.200.20:FF:001008">
    <property type="entry name" value="Serine/threonine-protein kinase cek1"/>
    <property type="match status" value="1"/>
</dbReference>
<dbReference type="EMBL" id="CP115612">
    <property type="protein sequence ID" value="WBW73135.1"/>
    <property type="molecule type" value="Genomic_DNA"/>
</dbReference>